<dbReference type="GO" id="GO:0008203">
    <property type="term" value="P:cholesterol metabolic process"/>
    <property type="evidence" value="ECO:0007669"/>
    <property type="project" value="UniProtKB-KW"/>
</dbReference>
<dbReference type="GO" id="GO:0032936">
    <property type="term" value="C:SREBP-SCAP complex"/>
    <property type="evidence" value="ECO:0007669"/>
    <property type="project" value="TreeGrafter"/>
</dbReference>
<evidence type="ECO:0000256" key="18">
    <source>
        <dbReference type="PROSITE-ProRule" id="PRU00221"/>
    </source>
</evidence>
<comment type="similarity">
    <text evidence="4">Belongs to the WD repeat SCAP family.</text>
</comment>
<feature type="transmembrane region" description="Helical" evidence="20">
    <location>
        <begin position="24"/>
        <end position="44"/>
    </location>
</feature>
<protein>
    <recommendedName>
        <fullName evidence="5">Sterol regulatory element-binding protein cleavage-activating protein</fullName>
    </recommendedName>
</protein>
<dbReference type="Proteomes" id="UP000603453">
    <property type="component" value="Unassembled WGS sequence"/>
</dbReference>
<feature type="repeat" description="WD" evidence="18">
    <location>
        <begin position="1037"/>
        <end position="1059"/>
    </location>
</feature>
<evidence type="ECO:0000256" key="14">
    <source>
        <dbReference type="ARBA" id="ARBA00023166"/>
    </source>
</evidence>
<evidence type="ECO:0000259" key="21">
    <source>
        <dbReference type="PROSITE" id="PS50156"/>
    </source>
</evidence>
<keyword evidence="6" id="KW-0153">Cholesterol metabolism</keyword>
<keyword evidence="20" id="KW-0812">Transmembrane</keyword>
<dbReference type="Gene3D" id="2.130.10.10">
    <property type="entry name" value="YVTN repeat-like/Quinoprotein amine dehydrogenase"/>
    <property type="match status" value="2"/>
</dbReference>
<dbReference type="InterPro" id="IPR053958">
    <property type="entry name" value="HMGCR/SNAP/NPC1-like_SSD"/>
</dbReference>
<dbReference type="InterPro" id="IPR001680">
    <property type="entry name" value="WD40_rpt"/>
</dbReference>
<dbReference type="InterPro" id="IPR030225">
    <property type="entry name" value="SCAP"/>
</dbReference>
<evidence type="ECO:0000256" key="4">
    <source>
        <dbReference type="ARBA" id="ARBA00007410"/>
    </source>
</evidence>
<keyword evidence="13 20" id="KW-0472">Membrane</keyword>
<dbReference type="GO" id="GO:0032934">
    <property type="term" value="F:sterol binding"/>
    <property type="evidence" value="ECO:0007669"/>
    <property type="project" value="InterPro"/>
</dbReference>
<dbReference type="PANTHER" id="PTHR46378:SF1">
    <property type="entry name" value="STEROL REGULATORY ELEMENT-BINDING PROTEIN CLEAVAGE-ACTIVATING PROTEIN"/>
    <property type="match status" value="1"/>
</dbReference>
<organism evidence="22 23">
    <name type="scientific">Mucor saturninus</name>
    <dbReference type="NCBI Taxonomy" id="64648"/>
    <lineage>
        <taxon>Eukaryota</taxon>
        <taxon>Fungi</taxon>
        <taxon>Fungi incertae sedis</taxon>
        <taxon>Mucoromycota</taxon>
        <taxon>Mucoromycotina</taxon>
        <taxon>Mucoromycetes</taxon>
        <taxon>Mucorales</taxon>
        <taxon>Mucorineae</taxon>
        <taxon>Mucoraceae</taxon>
        <taxon>Mucor</taxon>
    </lineage>
</organism>
<dbReference type="PROSITE" id="PS50082">
    <property type="entry name" value="WD_REPEATS_2"/>
    <property type="match status" value="2"/>
</dbReference>
<evidence type="ECO:0000256" key="1">
    <source>
        <dbReference type="ARBA" id="ARBA00004240"/>
    </source>
</evidence>
<evidence type="ECO:0000256" key="8">
    <source>
        <dbReference type="ARBA" id="ARBA00022737"/>
    </source>
</evidence>
<dbReference type="PANTHER" id="PTHR46378">
    <property type="entry name" value="STEROL REGULATORY ELEMENT-BINDING PROTEIN CLEAVAGE-ACTIVATING PROTEIN"/>
    <property type="match status" value="1"/>
</dbReference>
<dbReference type="EMBL" id="JAEPRD010000119">
    <property type="protein sequence ID" value="KAG2197938.1"/>
    <property type="molecule type" value="Genomic_DNA"/>
</dbReference>
<evidence type="ECO:0000256" key="16">
    <source>
        <dbReference type="ARBA" id="ARBA00023329"/>
    </source>
</evidence>
<comment type="caution">
    <text evidence="22">The sequence shown here is derived from an EMBL/GenBank/DDBJ whole genome shotgun (WGS) entry which is preliminary data.</text>
</comment>
<keyword evidence="11" id="KW-0443">Lipid metabolism</keyword>
<feature type="transmembrane region" description="Helical" evidence="20">
    <location>
        <begin position="504"/>
        <end position="521"/>
    </location>
</feature>
<gene>
    <name evidence="22" type="ORF">INT47_002965</name>
</gene>
<dbReference type="OrthoDB" id="6510177at2759"/>
<dbReference type="InterPro" id="IPR019775">
    <property type="entry name" value="WD40_repeat_CS"/>
</dbReference>
<keyword evidence="14" id="KW-1207">Sterol metabolism</keyword>
<evidence type="ECO:0000256" key="11">
    <source>
        <dbReference type="ARBA" id="ARBA00023098"/>
    </source>
</evidence>
<comment type="subcellular location">
    <subcellularLocation>
        <location evidence="3">Cytoplasmic vesicle</location>
        <location evidence="3">COPII-coated vesicle membrane</location>
        <topology evidence="3">Multi-pass membrane protein</topology>
    </subcellularLocation>
    <subcellularLocation>
        <location evidence="1">Endoplasmic reticulum</location>
    </subcellularLocation>
    <subcellularLocation>
        <location evidence="2">Golgi apparatus membrane</location>
    </subcellularLocation>
</comment>
<name>A0A8H7QUD1_9FUNG</name>
<evidence type="ECO:0000256" key="19">
    <source>
        <dbReference type="SAM" id="MobiDB-lite"/>
    </source>
</evidence>
<keyword evidence="8" id="KW-0677">Repeat</keyword>
<dbReference type="GO" id="GO:0032933">
    <property type="term" value="P:SREBP signaling pathway"/>
    <property type="evidence" value="ECO:0007669"/>
    <property type="project" value="InterPro"/>
</dbReference>
<keyword evidence="10" id="KW-0333">Golgi apparatus</keyword>
<keyword evidence="12" id="KW-0446">Lipid-binding</keyword>
<sequence length="1613" mass="180782">MPNRVVSRVAKKLSAYYYNYGKTVASRTCILLLFSLSFISYFSLPYLNKSRRTGVTPTTLNNIPLSQISTSLDAQCWHASAHVQFNNFTLTRHLPPSHYLITERIRLSHPDRPITFELIQKAKEIYLSIASTIVMDDNQPVSLNSICYQHQGHCLIHAPPFEELNTIADWKETTNLHNQPSLKYETHPYSIYLNTTFDAQDELVKADAVVITFILKQTQNGNTLRIWNSILHQVKLEHHILNVDNFMHDGDISNGGSIWYASANTSSQMLQYKFNLFPFELSYKVQFSIVAYMIAFYLVSVAFGKSNLVKSGYSFGLAAVFLSIACFTTTWGIFIKLGISLNTVPWYLLLISVNVASLENVFLLTNAVLYAGCDMIVIEKVSRGLQSVGVPMTATLVAELIILSLGGYMDNALIKEFCMFTKVALCVDYLLEMTFVIAVLSIDIKRVELADLDDRQMSKRLHELANHESETENQQPDFCPVQDTPNKDDSKSCADCKDFKTHRIFNALMLCFVVLSLALFCSKDTNHHHHQLHKLYQPELNQLSDQFWSTVNPNKDVTWLQIEPPHLLIYSTDPYKVSEHVEQLQQLYLAKYMVIRTKIQHGPSLFRSFIVSSLQNLISFILNINVPMLILCLVMVGIITWMTPKWRDQWLLPLITHTFNQVIYILLDWFPLQRVYLYMRGLPYEGESKEYDADGIQHHGAISVQNIFNQQQYRANVKQVQVRTLKSHHVADIQNLDANAQQSLVSCGQDGRIVLWNADVSKATWVARLDKLSLGRGGVVQAIQNPDFSMKRKSASKQKKKVADTLTKARLPKARCVSVDQGNKWIAGGYEDGVVRIWNVSTGTLVREMEYQPHLPSVVEVQEVIAPKLRNRFNANPSATSITNMKREAVDRILFLQFIGAVAEYCHPLVAEVASRVRSNDEECQNFVITAHKSGVLHEWDIVSGECIQTVKTGHTKDMTQLHVVDSKTTPHRKSGVTWVFTASKDGTVKCWERRLIQAKDEDECSSSHWLLAYTIEQTSPVTSIVTELPVGGMGVLVTGCNDGSVRVWNFETGESICTLSVGKSTTASPATSIVDNLLVGGPIRKFSKFSTLHSELSSSSEEEEGNESDTNSTYSRASTVTSGAADHRGAIYQVVVTRYCEVENGPGLCRGCDTCFGNGFLIASSSMDNKVHAWRLERSDSGHEGSCTLCTKDYHRKQYKHRKSSISEDAGPEAVNKLTPNGRRRRRSSSQQIATSTKKRFISRPVMNASNDSSVLELLDIEQLAGDAHIPLKATFLGKIDQPAGHGVVFCDKILAGVRRRRQHHHQPNNHNQKGGEWETWFASLQYYNPSLSKEEGIVNMMRIPIETFDLDHDDTMPLDSQKEDDITSAQALKGTLLSLFTKASGTTEKKTIDHQLKYKRIHATIDNVSDDESAEDPLEDEDILEASENLPFSAVRHIIPLDGCGLACDFGNFIKLVYLDKPSLTEKAKIKQASDSREGRPPQQLKIVEQAVIEEEEEEVDSGCQCDDDDNGACSPKNKDVDGCCGGANKSKDGKCCGGGAGNVKKQQDEKRRLRSLQKKQQLQQQQQAVVTPNACSGVRSLADCSLRNNCSRASDCVSSSPASYSFSNWL</sequence>
<dbReference type="Pfam" id="PF00400">
    <property type="entry name" value="WD40"/>
    <property type="match status" value="4"/>
</dbReference>
<feature type="repeat" description="WD" evidence="18">
    <location>
        <begin position="826"/>
        <end position="848"/>
    </location>
</feature>
<feature type="region of interest" description="Disordered" evidence="19">
    <location>
        <begin position="1202"/>
        <end position="1243"/>
    </location>
</feature>
<feature type="transmembrane region" description="Helical" evidence="20">
    <location>
        <begin position="315"/>
        <end position="334"/>
    </location>
</feature>
<dbReference type="SUPFAM" id="SSF50998">
    <property type="entry name" value="Quinoprotein alcohol dehydrogenase-like"/>
    <property type="match status" value="1"/>
</dbReference>
<feature type="domain" description="SSD" evidence="21">
    <location>
        <begin position="284"/>
        <end position="442"/>
    </location>
</feature>
<dbReference type="GO" id="GO:0045540">
    <property type="term" value="P:regulation of cholesterol biosynthetic process"/>
    <property type="evidence" value="ECO:0007669"/>
    <property type="project" value="TreeGrafter"/>
</dbReference>
<dbReference type="InterPro" id="IPR015943">
    <property type="entry name" value="WD40/YVTN_repeat-like_dom_sf"/>
</dbReference>
<evidence type="ECO:0000256" key="9">
    <source>
        <dbReference type="ARBA" id="ARBA00022824"/>
    </source>
</evidence>
<keyword evidence="16" id="KW-0968">Cytoplasmic vesicle</keyword>
<evidence type="ECO:0000256" key="3">
    <source>
        <dbReference type="ARBA" id="ARBA00004557"/>
    </source>
</evidence>
<proteinExistence type="inferred from homology"/>
<dbReference type="PROSITE" id="PS00678">
    <property type="entry name" value="WD_REPEATS_1"/>
    <property type="match status" value="1"/>
</dbReference>
<keyword evidence="9" id="KW-0256">Endoplasmic reticulum</keyword>
<evidence type="ECO:0000256" key="20">
    <source>
        <dbReference type="SAM" id="Phobius"/>
    </source>
</evidence>
<evidence type="ECO:0000256" key="15">
    <source>
        <dbReference type="ARBA" id="ARBA00023221"/>
    </source>
</evidence>
<feature type="transmembrane region" description="Helical" evidence="20">
    <location>
        <begin position="388"/>
        <end position="408"/>
    </location>
</feature>
<evidence type="ECO:0000256" key="6">
    <source>
        <dbReference type="ARBA" id="ARBA00022548"/>
    </source>
</evidence>
<dbReference type="GO" id="GO:0012507">
    <property type="term" value="C:ER to Golgi transport vesicle membrane"/>
    <property type="evidence" value="ECO:0007669"/>
    <property type="project" value="UniProtKB-SubCell"/>
</dbReference>
<feature type="region of interest" description="Disordered" evidence="19">
    <location>
        <begin position="465"/>
        <end position="487"/>
    </location>
</feature>
<dbReference type="SMART" id="SM00320">
    <property type="entry name" value="WD40"/>
    <property type="match status" value="5"/>
</dbReference>
<evidence type="ECO:0000256" key="13">
    <source>
        <dbReference type="ARBA" id="ARBA00023136"/>
    </source>
</evidence>
<feature type="transmembrane region" description="Helical" evidence="20">
    <location>
        <begin position="617"/>
        <end position="644"/>
    </location>
</feature>
<evidence type="ECO:0000256" key="12">
    <source>
        <dbReference type="ARBA" id="ARBA00023121"/>
    </source>
</evidence>
<feature type="transmembrane region" description="Helical" evidence="20">
    <location>
        <begin position="420"/>
        <end position="442"/>
    </location>
</feature>
<dbReference type="Pfam" id="PF12349">
    <property type="entry name" value="Sterol-sensing"/>
    <property type="match status" value="1"/>
</dbReference>
<keyword evidence="23" id="KW-1185">Reference proteome</keyword>
<comment type="function">
    <text evidence="17">Escort protein required for cholesterol as well as lipid homeostasis. Regulates export of the SCAP-SREBP complex from the endoplasmic reticulum to the Golgi upon low cholesterol, thereby regulating the processing of sterol regulatory element-binding proteins (SREBPs) SREBF1/SREBP1 and SREBF2/SREBP2. At high sterol concentrations, formation of a ternary complex with INSIG (INSIG1 or INSIG2) leads to mask the ER export signal in SCAP, promoting retention of the complex in the endoplasmic reticulum. Low sterol concentrations trigger release of INSIG, a conformational change in the SSD domain of SCAP, unmasking of the ER export signal, promoting recruitment into COPII-coated vesicles and transport of the SCAP-SREBP to the Golgi: in the Golgi, SREBPs are then processed, releasing the transcription factor fragment of SREBPs from the membrane, its import into the nucleus and up-regulation of LDLR, INSIG1 and the mevalonate pathway. Binds cholesterol via its SSD domain.</text>
</comment>
<evidence type="ECO:0000313" key="23">
    <source>
        <dbReference type="Proteomes" id="UP000603453"/>
    </source>
</evidence>
<dbReference type="PROSITE" id="PS50156">
    <property type="entry name" value="SSD"/>
    <property type="match status" value="1"/>
</dbReference>
<evidence type="ECO:0000313" key="22">
    <source>
        <dbReference type="EMBL" id="KAG2197938.1"/>
    </source>
</evidence>
<evidence type="ECO:0000256" key="10">
    <source>
        <dbReference type="ARBA" id="ARBA00023034"/>
    </source>
</evidence>
<feature type="transmembrane region" description="Helical" evidence="20">
    <location>
        <begin position="346"/>
        <end position="368"/>
    </location>
</feature>
<keyword evidence="7 18" id="KW-0853">WD repeat</keyword>
<keyword evidence="20" id="KW-1133">Transmembrane helix</keyword>
<evidence type="ECO:0000256" key="2">
    <source>
        <dbReference type="ARBA" id="ARBA00004394"/>
    </source>
</evidence>
<keyword evidence="15" id="KW-0753">Steroid metabolism</keyword>
<dbReference type="InterPro" id="IPR000731">
    <property type="entry name" value="SSD"/>
</dbReference>
<feature type="transmembrane region" description="Helical" evidence="20">
    <location>
        <begin position="281"/>
        <end position="303"/>
    </location>
</feature>
<dbReference type="InterPro" id="IPR011047">
    <property type="entry name" value="Quinoprotein_ADH-like_sf"/>
</dbReference>
<accession>A0A8H7QUD1</accession>
<reference evidence="22" key="1">
    <citation type="submission" date="2020-12" db="EMBL/GenBank/DDBJ databases">
        <title>Metabolic potential, ecology and presence of endohyphal bacteria is reflected in genomic diversity of Mucoromycotina.</title>
        <authorList>
            <person name="Muszewska A."/>
            <person name="Okrasinska A."/>
            <person name="Steczkiewicz K."/>
            <person name="Drgas O."/>
            <person name="Orlowska M."/>
            <person name="Perlinska-Lenart U."/>
            <person name="Aleksandrzak-Piekarczyk T."/>
            <person name="Szatraj K."/>
            <person name="Zielenkiewicz U."/>
            <person name="Pilsyk S."/>
            <person name="Malc E."/>
            <person name="Mieczkowski P."/>
            <person name="Kruszewska J.S."/>
            <person name="Biernat P."/>
            <person name="Pawlowska J."/>
        </authorList>
    </citation>
    <scope>NUCLEOTIDE SEQUENCE</scope>
    <source>
        <strain evidence="22">WA0000017839</strain>
    </source>
</reference>
<evidence type="ECO:0000256" key="5">
    <source>
        <dbReference type="ARBA" id="ARBA00019541"/>
    </source>
</evidence>
<evidence type="ECO:0000256" key="17">
    <source>
        <dbReference type="ARBA" id="ARBA00045958"/>
    </source>
</evidence>
<dbReference type="GO" id="GO:0000139">
    <property type="term" value="C:Golgi membrane"/>
    <property type="evidence" value="ECO:0007669"/>
    <property type="project" value="UniProtKB-SubCell"/>
</dbReference>
<feature type="region of interest" description="Disordered" evidence="19">
    <location>
        <begin position="1097"/>
        <end position="1121"/>
    </location>
</feature>
<feature type="compositionally biased region" description="Polar residues" evidence="19">
    <location>
        <begin position="1110"/>
        <end position="1121"/>
    </location>
</feature>
<evidence type="ECO:0000256" key="7">
    <source>
        <dbReference type="ARBA" id="ARBA00022574"/>
    </source>
</evidence>
<dbReference type="SUPFAM" id="SSF82866">
    <property type="entry name" value="Multidrug efflux transporter AcrB transmembrane domain"/>
    <property type="match status" value="1"/>
</dbReference>
<dbReference type="GO" id="GO:0005789">
    <property type="term" value="C:endoplasmic reticulum membrane"/>
    <property type="evidence" value="ECO:0007669"/>
    <property type="project" value="InterPro"/>
</dbReference>